<feature type="transmembrane region" description="Helical" evidence="1">
    <location>
        <begin position="17"/>
        <end position="35"/>
    </location>
</feature>
<feature type="transmembrane region" description="Helical" evidence="1">
    <location>
        <begin position="276"/>
        <end position="293"/>
    </location>
</feature>
<dbReference type="SUPFAM" id="SSF103481">
    <property type="entry name" value="Multidrug resistance efflux transporter EmrE"/>
    <property type="match status" value="2"/>
</dbReference>
<keyword evidence="1" id="KW-0812">Transmembrane</keyword>
<feature type="transmembrane region" description="Helical" evidence="1">
    <location>
        <begin position="219"/>
        <end position="239"/>
    </location>
</feature>
<sequence length="306" mass="32118">MARVCDHTSQMKAHPQFGLLLATFGALVLTPDALFMRISGMDGMQMLGWRGLSMGSLFLLVWLATSAHRRVDLTVLASGTGLIVVACQFVNATLFPTGIALAPVSVVLVSVATVPVWSAVLARVIYSERTSRATWITIVAVLIGIAIAVSGKGEAALNTSAFVGALCGLGVAFTLAMNFVTLRNSGNVPILLCIGCGALMAGINGLIWTGPERMLDGTVWAIALTGALILPVSFFALSLASRYTAAANVSLLMLLETVIGPLWVWICIGEVPTPRMLIGGALVLTSLAAYLLANDHAARRRLSQIA</sequence>
<protein>
    <submittedName>
        <fullName evidence="3">EamA-like transporter family protein</fullName>
    </submittedName>
</protein>
<feature type="transmembrane region" description="Helical" evidence="1">
    <location>
        <begin position="246"/>
        <end position="264"/>
    </location>
</feature>
<dbReference type="PANTHER" id="PTHR22911:SF137">
    <property type="entry name" value="SOLUTE CARRIER FAMILY 35 MEMBER G2-RELATED"/>
    <property type="match status" value="1"/>
</dbReference>
<reference evidence="3 4" key="1">
    <citation type="submission" date="2017-06" db="EMBL/GenBank/DDBJ databases">
        <authorList>
            <person name="Kim H.J."/>
            <person name="Triplett B.A."/>
        </authorList>
    </citation>
    <scope>NUCLEOTIDE SEQUENCE [LARGE SCALE GENOMIC DNA]</scope>
    <source>
        <strain evidence="3 4">DSM 29052</strain>
    </source>
</reference>
<keyword evidence="1" id="KW-1133">Transmembrane helix</keyword>
<feature type="transmembrane region" description="Helical" evidence="1">
    <location>
        <begin position="100"/>
        <end position="126"/>
    </location>
</feature>
<evidence type="ECO:0000256" key="1">
    <source>
        <dbReference type="SAM" id="Phobius"/>
    </source>
</evidence>
<feature type="transmembrane region" description="Helical" evidence="1">
    <location>
        <begin position="188"/>
        <end position="207"/>
    </location>
</feature>
<dbReference type="InterPro" id="IPR037185">
    <property type="entry name" value="EmrE-like"/>
</dbReference>
<feature type="domain" description="EamA" evidence="2">
    <location>
        <begin position="17"/>
        <end position="149"/>
    </location>
</feature>
<proteinExistence type="predicted"/>
<dbReference type="EMBL" id="FZNN01000004">
    <property type="protein sequence ID" value="SNR41217.1"/>
    <property type="molecule type" value="Genomic_DNA"/>
</dbReference>
<gene>
    <name evidence="3" type="ORF">SAMN06265370_104125</name>
</gene>
<feature type="transmembrane region" description="Helical" evidence="1">
    <location>
        <begin position="133"/>
        <end position="149"/>
    </location>
</feature>
<feature type="transmembrane region" description="Helical" evidence="1">
    <location>
        <begin position="155"/>
        <end position="176"/>
    </location>
</feature>
<accession>A0A238W494</accession>
<feature type="transmembrane region" description="Helical" evidence="1">
    <location>
        <begin position="47"/>
        <end position="64"/>
    </location>
</feature>
<dbReference type="Pfam" id="PF00892">
    <property type="entry name" value="EamA"/>
    <property type="match status" value="1"/>
</dbReference>
<evidence type="ECO:0000313" key="3">
    <source>
        <dbReference type="EMBL" id="SNR41217.1"/>
    </source>
</evidence>
<evidence type="ECO:0000259" key="2">
    <source>
        <dbReference type="Pfam" id="PF00892"/>
    </source>
</evidence>
<dbReference type="GO" id="GO:0016020">
    <property type="term" value="C:membrane"/>
    <property type="evidence" value="ECO:0007669"/>
    <property type="project" value="InterPro"/>
</dbReference>
<organism evidence="3 4">
    <name type="scientific">Puniceibacterium sediminis</name>
    <dbReference type="NCBI Taxonomy" id="1608407"/>
    <lineage>
        <taxon>Bacteria</taxon>
        <taxon>Pseudomonadati</taxon>
        <taxon>Pseudomonadota</taxon>
        <taxon>Alphaproteobacteria</taxon>
        <taxon>Rhodobacterales</taxon>
        <taxon>Paracoccaceae</taxon>
        <taxon>Puniceibacterium</taxon>
    </lineage>
</organism>
<keyword evidence="4" id="KW-1185">Reference proteome</keyword>
<dbReference type="PANTHER" id="PTHR22911">
    <property type="entry name" value="ACYL-MALONYL CONDENSING ENZYME-RELATED"/>
    <property type="match status" value="1"/>
</dbReference>
<name>A0A238W494_9RHOB</name>
<dbReference type="AlphaFoldDB" id="A0A238W494"/>
<dbReference type="InterPro" id="IPR000620">
    <property type="entry name" value="EamA_dom"/>
</dbReference>
<dbReference type="Proteomes" id="UP000198417">
    <property type="component" value="Unassembled WGS sequence"/>
</dbReference>
<evidence type="ECO:0000313" key="4">
    <source>
        <dbReference type="Proteomes" id="UP000198417"/>
    </source>
</evidence>
<keyword evidence="1" id="KW-0472">Membrane</keyword>
<feature type="transmembrane region" description="Helical" evidence="1">
    <location>
        <begin position="71"/>
        <end position="94"/>
    </location>
</feature>